<protein>
    <submittedName>
        <fullName evidence="3">Gfo/Idh/MocA family oxidoreductase</fullName>
    </submittedName>
</protein>
<dbReference type="Gene3D" id="3.40.50.720">
    <property type="entry name" value="NAD(P)-binding Rossmann-like Domain"/>
    <property type="match status" value="1"/>
</dbReference>
<name>A0A429XBJ7_SIMTE</name>
<evidence type="ECO:0000259" key="2">
    <source>
        <dbReference type="Pfam" id="PF22725"/>
    </source>
</evidence>
<gene>
    <name evidence="3" type="ORF">D5F11_004730</name>
</gene>
<dbReference type="EMBL" id="QYTW02000003">
    <property type="protein sequence ID" value="RST60661.1"/>
    <property type="molecule type" value="Genomic_DNA"/>
</dbReference>
<dbReference type="PANTHER" id="PTHR43249:SF1">
    <property type="entry name" value="D-GLUCOSIDE 3-DEHYDROGENASE"/>
    <property type="match status" value="1"/>
</dbReference>
<dbReference type="RefSeq" id="WP_120116133.1">
    <property type="nucleotide sequence ID" value="NZ_QYTW02000003.1"/>
</dbReference>
<dbReference type="OrthoDB" id="9815825at2"/>
<feature type="domain" description="Gfo/Idh/MocA-like oxidoreductase N-terminal" evidence="1">
    <location>
        <begin position="3"/>
        <end position="128"/>
    </location>
</feature>
<dbReference type="Pfam" id="PF22725">
    <property type="entry name" value="GFO_IDH_MocA_C3"/>
    <property type="match status" value="1"/>
</dbReference>
<evidence type="ECO:0000259" key="1">
    <source>
        <dbReference type="Pfam" id="PF01408"/>
    </source>
</evidence>
<dbReference type="Proteomes" id="UP000287296">
    <property type="component" value="Unassembled WGS sequence"/>
</dbReference>
<organism evidence="3 4">
    <name type="scientific">Siminovitchia terrae</name>
    <name type="common">Bacillus terrae</name>
    <dbReference type="NCBI Taxonomy" id="1914933"/>
    <lineage>
        <taxon>Bacteria</taxon>
        <taxon>Bacillati</taxon>
        <taxon>Bacillota</taxon>
        <taxon>Bacilli</taxon>
        <taxon>Bacillales</taxon>
        <taxon>Bacillaceae</taxon>
        <taxon>Siminovitchia</taxon>
    </lineage>
</organism>
<dbReference type="Pfam" id="PF01408">
    <property type="entry name" value="GFO_IDH_MocA"/>
    <property type="match status" value="1"/>
</dbReference>
<evidence type="ECO:0000313" key="3">
    <source>
        <dbReference type="EMBL" id="RST60661.1"/>
    </source>
</evidence>
<comment type="caution">
    <text evidence="3">The sequence shown here is derived from an EMBL/GenBank/DDBJ whole genome shotgun (WGS) entry which is preliminary data.</text>
</comment>
<proteinExistence type="predicted"/>
<dbReference type="SUPFAM" id="SSF51735">
    <property type="entry name" value="NAD(P)-binding Rossmann-fold domains"/>
    <property type="match status" value="1"/>
</dbReference>
<dbReference type="InterPro" id="IPR055170">
    <property type="entry name" value="GFO_IDH_MocA-like_dom"/>
</dbReference>
<reference evidence="3 4" key="1">
    <citation type="submission" date="2018-12" db="EMBL/GenBank/DDBJ databases">
        <authorList>
            <person name="Sun L."/>
            <person name="Chen Z."/>
        </authorList>
    </citation>
    <scope>NUCLEOTIDE SEQUENCE [LARGE SCALE GENOMIC DNA]</scope>
    <source>
        <strain evidence="3 4">LMG 29736</strain>
    </source>
</reference>
<dbReference type="AlphaFoldDB" id="A0A429XBJ7"/>
<dbReference type="PANTHER" id="PTHR43249">
    <property type="entry name" value="UDP-N-ACETYL-2-AMINO-2-DEOXY-D-GLUCURONATE OXIDASE"/>
    <property type="match status" value="1"/>
</dbReference>
<feature type="domain" description="GFO/IDH/MocA-like oxidoreductase" evidence="2">
    <location>
        <begin position="137"/>
        <end position="261"/>
    </location>
</feature>
<accession>A0A429XBJ7</accession>
<dbReference type="InterPro" id="IPR000683">
    <property type="entry name" value="Gfo/Idh/MocA-like_OxRdtase_N"/>
</dbReference>
<dbReference type="InterPro" id="IPR036291">
    <property type="entry name" value="NAD(P)-bd_dom_sf"/>
</dbReference>
<dbReference type="SUPFAM" id="SSF55347">
    <property type="entry name" value="Glyceraldehyde-3-phosphate dehydrogenase-like, C-terminal domain"/>
    <property type="match status" value="1"/>
</dbReference>
<dbReference type="GO" id="GO:0000166">
    <property type="term" value="F:nucleotide binding"/>
    <property type="evidence" value="ECO:0007669"/>
    <property type="project" value="InterPro"/>
</dbReference>
<dbReference type="InterPro" id="IPR052515">
    <property type="entry name" value="Gfo/Idh/MocA_Oxidoreductase"/>
</dbReference>
<sequence>MTVRFGLIGCGFISSKHIQALASCEEAKLAAVSDLQEARMEEMKQYYLTMSGQEDLVKSYQDYQELLKDSTVDAVIITSSSGLHAIMAKAALLANKHVVLEKPMALSIEDSNELVALAVQQQRELMVCHQLRFRPIMQTIKGIIDSGKLGSLYLGVASLRINRTLDYYTSTAWRGKWASDGGMLINQGIHVIDLLQWFLGDVQTVYGEIGHFSQVKETEDVALGIIHFQNQAMGMIEANIVTKPANMGYSLSIFGEKGTIVLNGPSLNQISRWHIEGEDTKLEELEQLLENRMEQVYMYENFIEAVKSENKHVLIDGSEGKKALEIIFSIYQSYLAKQTMSYPFPSFSTSDMNRKEESEL</sequence>
<evidence type="ECO:0000313" key="4">
    <source>
        <dbReference type="Proteomes" id="UP000287296"/>
    </source>
</evidence>
<dbReference type="Gene3D" id="3.30.360.10">
    <property type="entry name" value="Dihydrodipicolinate Reductase, domain 2"/>
    <property type="match status" value="1"/>
</dbReference>